<dbReference type="PIRSF" id="PIRSF000136">
    <property type="entry name" value="LGO_GLO"/>
    <property type="match status" value="1"/>
</dbReference>
<dbReference type="PANTHER" id="PTHR43762:SF1">
    <property type="entry name" value="D-ARABINONO-1,4-LACTONE OXIDASE"/>
    <property type="match status" value="1"/>
</dbReference>
<dbReference type="Gene3D" id="1.10.45.10">
    <property type="entry name" value="Vanillyl-alcohol Oxidase, Chain A, domain 4"/>
    <property type="match status" value="1"/>
</dbReference>
<keyword evidence="1" id="KW-0285">Flavoprotein</keyword>
<dbReference type="Proteomes" id="UP001217485">
    <property type="component" value="Unassembled WGS sequence"/>
</dbReference>
<dbReference type="InterPro" id="IPR016167">
    <property type="entry name" value="FAD-bd_PCMH_sub1"/>
</dbReference>
<keyword evidence="2" id="KW-0560">Oxidoreductase</keyword>
<dbReference type="InterPro" id="IPR016171">
    <property type="entry name" value="Vanillyl_alc_oxidase_C-sub2"/>
</dbReference>
<dbReference type="InterPro" id="IPR006094">
    <property type="entry name" value="Oxid_FAD_bind_N"/>
</dbReference>
<evidence type="ECO:0000313" key="4">
    <source>
        <dbReference type="EMBL" id="MDC0685049.1"/>
    </source>
</evidence>
<feature type="domain" description="FAD-binding PCMH-type" evidence="3">
    <location>
        <begin position="49"/>
        <end position="218"/>
    </location>
</feature>
<accession>A0ABT5CGW4</accession>
<dbReference type="InterPro" id="IPR016169">
    <property type="entry name" value="FAD-bd_PCMH_sub2"/>
</dbReference>
<evidence type="ECO:0000259" key="3">
    <source>
        <dbReference type="PROSITE" id="PS51387"/>
    </source>
</evidence>
<dbReference type="Gene3D" id="3.30.465.10">
    <property type="match status" value="1"/>
</dbReference>
<dbReference type="SUPFAM" id="SSF56176">
    <property type="entry name" value="FAD-binding/transporter-associated domain-like"/>
    <property type="match status" value="1"/>
</dbReference>
<gene>
    <name evidence="4" type="ORF">POL72_45460</name>
</gene>
<dbReference type="PANTHER" id="PTHR43762">
    <property type="entry name" value="L-GULONOLACTONE OXIDASE"/>
    <property type="match status" value="1"/>
</dbReference>
<evidence type="ECO:0000256" key="1">
    <source>
        <dbReference type="ARBA" id="ARBA00022827"/>
    </source>
</evidence>
<keyword evidence="5" id="KW-1185">Reference proteome</keyword>
<dbReference type="InterPro" id="IPR010031">
    <property type="entry name" value="FAD_lactone_oxidase-like"/>
</dbReference>
<protein>
    <submittedName>
        <fullName evidence="4">FAD-binding protein</fullName>
    </submittedName>
</protein>
<dbReference type="Pfam" id="PF01565">
    <property type="entry name" value="FAD_binding_4"/>
    <property type="match status" value="1"/>
</dbReference>
<sequence length="495" mass="54924">MQPRFVEGHQKRLENIKLPSAITQGIRRFFATSNALRPDGTWRNWGANHRCKPESFHEPGSIDELVAIVDGARARSKKIRIVGAGHSWSDIVCTDEWMVSLARINKLIELDRKNKTVTVQAGMRVADLIDHLDAAGLALVNLGEVDAQHIGGVIATATHGSGRTGSFSSAVLSAKLLLSSGKVIEISSARNAQYLDAVRTNLGCLGIVVEATLAVRESFNVLKHQKVFETKAAIANAPRFLSLSDPYAMNKVFFFPYGRQHIYAAKAEELSEPSLWDRLRNPVLAVGDRLTLSVLMNAARLVPIDLKPRFLKAALAAVSTSSYQVGKSYDLLLFAHDPRFKVVAGHIESEIAIPIEGLGPAIASLFELMERRTFKINGYILARTVTKETAWMSPAYGRDSVFLTFAHFPSEAEDWKAIFAEVEAFMIERHQGRPHWGKINFTNREYAEKAYPRYADFAGIRKELDPIGMFANDFIRRHFTVASEAVPMSARPAPL</sequence>
<organism evidence="4 5">
    <name type="scientific">Sorangium atrum</name>
    <dbReference type="NCBI Taxonomy" id="2995308"/>
    <lineage>
        <taxon>Bacteria</taxon>
        <taxon>Pseudomonadati</taxon>
        <taxon>Myxococcota</taxon>
        <taxon>Polyangia</taxon>
        <taxon>Polyangiales</taxon>
        <taxon>Polyangiaceae</taxon>
        <taxon>Sorangium</taxon>
    </lineage>
</organism>
<dbReference type="PROSITE" id="PS51387">
    <property type="entry name" value="FAD_PCMH"/>
    <property type="match status" value="1"/>
</dbReference>
<evidence type="ECO:0000313" key="5">
    <source>
        <dbReference type="Proteomes" id="UP001217485"/>
    </source>
</evidence>
<comment type="caution">
    <text evidence="4">The sequence shown here is derived from an EMBL/GenBank/DDBJ whole genome shotgun (WGS) entry which is preliminary data.</text>
</comment>
<dbReference type="Gene3D" id="3.30.70.2520">
    <property type="match status" value="1"/>
</dbReference>
<dbReference type="InterPro" id="IPR036318">
    <property type="entry name" value="FAD-bd_PCMH-like_sf"/>
</dbReference>
<dbReference type="InterPro" id="IPR016166">
    <property type="entry name" value="FAD-bd_PCMH"/>
</dbReference>
<dbReference type="Pfam" id="PF04030">
    <property type="entry name" value="ALO"/>
    <property type="match status" value="1"/>
</dbReference>
<dbReference type="Gene3D" id="3.30.43.10">
    <property type="entry name" value="Uridine Diphospho-n-acetylenolpyruvylglucosamine Reductase, domain 2"/>
    <property type="match status" value="1"/>
</dbReference>
<name>A0ABT5CGW4_9BACT</name>
<dbReference type="InterPro" id="IPR007173">
    <property type="entry name" value="ALO_C"/>
</dbReference>
<evidence type="ECO:0000256" key="2">
    <source>
        <dbReference type="ARBA" id="ARBA00023002"/>
    </source>
</evidence>
<keyword evidence="1" id="KW-0274">FAD</keyword>
<reference evidence="4 5" key="1">
    <citation type="submission" date="2023-01" db="EMBL/GenBank/DDBJ databases">
        <title>Minimal conservation of predation-associated metabolite biosynthetic gene clusters underscores biosynthetic potential of Myxococcota including descriptions for ten novel species: Archangium lansinium sp. nov., Myxococcus landrumus sp. nov., Nannocystis bai.</title>
        <authorList>
            <person name="Ahearne A."/>
            <person name="Stevens C."/>
            <person name="Dowd S."/>
        </authorList>
    </citation>
    <scope>NUCLEOTIDE SEQUENCE [LARGE SCALE GENOMIC DNA]</scope>
    <source>
        <strain evidence="4 5">WIWO2</strain>
    </source>
</reference>
<dbReference type="RefSeq" id="WP_272103166.1">
    <property type="nucleotide sequence ID" value="NZ_JAQNDK010000006.1"/>
</dbReference>
<proteinExistence type="predicted"/>
<dbReference type="EMBL" id="JAQNDK010000006">
    <property type="protein sequence ID" value="MDC0685049.1"/>
    <property type="molecule type" value="Genomic_DNA"/>
</dbReference>